<dbReference type="SUPFAM" id="SSF46894">
    <property type="entry name" value="C-terminal effector domain of the bipartite response regulators"/>
    <property type="match status" value="1"/>
</dbReference>
<dbReference type="InterPro" id="IPR036388">
    <property type="entry name" value="WH-like_DNA-bd_sf"/>
</dbReference>
<evidence type="ECO:0000313" key="3">
    <source>
        <dbReference type="Proteomes" id="UP000219494"/>
    </source>
</evidence>
<keyword evidence="3" id="KW-1185">Reference proteome</keyword>
<reference evidence="2 3" key="1">
    <citation type="submission" date="2017-07" db="EMBL/GenBank/DDBJ databases">
        <authorList>
            <person name="Sun Z.S."/>
            <person name="Albrecht U."/>
            <person name="Echele G."/>
            <person name="Lee C.C."/>
        </authorList>
    </citation>
    <scope>NUCLEOTIDE SEQUENCE [LARGE SCALE GENOMIC DNA]</scope>
    <source>
        <strain evidence="2 3">CGMCC 1.12672</strain>
    </source>
</reference>
<sequence>MFLSARGFDPTVNPRTHRLINSAAWQSVTDADITTPERERLPIYGIFERAESDHAALVRMRNVDGILAGLIMMRSRRAGPHDDQAMRFLSAVTPGVEGAVRAGLALGGIENRAMLDTAERLDTACILVSADKVIVSLSPSAERELRRGTHFHTHAGCLHAATPQSDAWLDQAIRAAAFHAPTGQAGQSVSVVGAAGAPLRTDVFALPRRLSGALSLAQAMVIIRTARSTDPMSPAALRHRYGLTEAEAAIAALIAAGKTPAAIAVQRGSSVQTVRSQLKMIFEKTGTHRQAELAVLLRQLG</sequence>
<dbReference type="InterPro" id="IPR016032">
    <property type="entry name" value="Sig_transdc_resp-reg_C-effctor"/>
</dbReference>
<organism evidence="2 3">
    <name type="scientific">Sphingomonas guangdongensis</name>
    <dbReference type="NCBI Taxonomy" id="1141890"/>
    <lineage>
        <taxon>Bacteria</taxon>
        <taxon>Pseudomonadati</taxon>
        <taxon>Pseudomonadota</taxon>
        <taxon>Alphaproteobacteria</taxon>
        <taxon>Sphingomonadales</taxon>
        <taxon>Sphingomonadaceae</taxon>
        <taxon>Sphingomonas</taxon>
    </lineage>
</organism>
<dbReference type="SMART" id="SM00421">
    <property type="entry name" value="HTH_LUXR"/>
    <property type="match status" value="1"/>
</dbReference>
<keyword evidence="2" id="KW-0238">DNA-binding</keyword>
<protein>
    <submittedName>
        <fullName evidence="2">DNA-binding transcriptional regulator, CsgD family</fullName>
    </submittedName>
</protein>
<dbReference type="GO" id="GO:0006355">
    <property type="term" value="P:regulation of DNA-templated transcription"/>
    <property type="evidence" value="ECO:0007669"/>
    <property type="project" value="InterPro"/>
</dbReference>
<proteinExistence type="predicted"/>
<dbReference type="Gene3D" id="1.10.10.10">
    <property type="entry name" value="Winged helix-like DNA-binding domain superfamily/Winged helix DNA-binding domain"/>
    <property type="match status" value="1"/>
</dbReference>
<dbReference type="InterPro" id="IPR000792">
    <property type="entry name" value="Tscrpt_reg_LuxR_C"/>
</dbReference>
<dbReference type="EMBL" id="OBMI01000001">
    <property type="protein sequence ID" value="SOB80980.1"/>
    <property type="molecule type" value="Genomic_DNA"/>
</dbReference>
<evidence type="ECO:0000259" key="1">
    <source>
        <dbReference type="SMART" id="SM00421"/>
    </source>
</evidence>
<dbReference type="GO" id="GO:0003677">
    <property type="term" value="F:DNA binding"/>
    <property type="evidence" value="ECO:0007669"/>
    <property type="project" value="UniProtKB-KW"/>
</dbReference>
<dbReference type="Proteomes" id="UP000219494">
    <property type="component" value="Unassembled WGS sequence"/>
</dbReference>
<dbReference type="AlphaFoldDB" id="A0A285QGB4"/>
<gene>
    <name evidence="2" type="ORF">SAMN06297144_1333</name>
</gene>
<evidence type="ECO:0000313" key="2">
    <source>
        <dbReference type="EMBL" id="SOB80980.1"/>
    </source>
</evidence>
<name>A0A285QGB4_9SPHN</name>
<accession>A0A285QGB4</accession>
<feature type="domain" description="HTH luxR-type" evidence="1">
    <location>
        <begin position="240"/>
        <end position="297"/>
    </location>
</feature>